<sequence>MTLIGVTLSAMTLSVPAGAETRVTRQAAAPKYAPLGRPGPKLSVPRSQLRAALSCHGSPRAGKRPVLLSPGTSVTPEENFSWNYMKAFTAQGRYWCAITMPHHTFGDVQTAGEHHVFAIRTMHRRTGKKVSILGHSQGGMNPRWALRFWPDTRKMVDDLIGMAPSNHGTTAIQGCVRGATTCSPAVWQQLAGSRFMAALNSRAETFAGISYTVITTERDEVVTPMTSSFLTGNGRIANIPVQDICPADVYEHNLLGTVDPVAYELVMDALRHRGPAAADRIDPEVCSRQYMPYVDPAALDYLPPLLAAPNLASTFLPLVNLAGAPMVAQEPPVRRYVHRRRR</sequence>
<dbReference type="SUPFAM" id="SSF53474">
    <property type="entry name" value="alpha/beta-Hydrolases"/>
    <property type="match status" value="1"/>
</dbReference>
<name>A0A6G7YK71_9ACTN</name>
<dbReference type="GO" id="GO:0016042">
    <property type="term" value="P:lipid catabolic process"/>
    <property type="evidence" value="ECO:0007669"/>
    <property type="project" value="InterPro"/>
</dbReference>
<dbReference type="PANTHER" id="PTHR37574">
    <property type="entry name" value="LIPASE B"/>
    <property type="match status" value="1"/>
</dbReference>
<proteinExistence type="predicted"/>
<dbReference type="PANTHER" id="PTHR37574:SF1">
    <property type="entry name" value="LIPASE B"/>
    <property type="match status" value="1"/>
</dbReference>
<dbReference type="InterPro" id="IPR029058">
    <property type="entry name" value="AB_hydrolase_fold"/>
</dbReference>
<dbReference type="Pfam" id="PF01674">
    <property type="entry name" value="Lipase_2"/>
    <property type="match status" value="1"/>
</dbReference>
<dbReference type="KEGG" id="npi:G7071_18585"/>
<dbReference type="EMBL" id="CP049866">
    <property type="protein sequence ID" value="QIK77139.1"/>
    <property type="molecule type" value="Genomic_DNA"/>
</dbReference>
<dbReference type="AlphaFoldDB" id="A0A6G7YK71"/>
<dbReference type="InterPro" id="IPR053228">
    <property type="entry name" value="Stereospecific_Lipase"/>
</dbReference>
<dbReference type="GO" id="GO:0016787">
    <property type="term" value="F:hydrolase activity"/>
    <property type="evidence" value="ECO:0007669"/>
    <property type="project" value="InterPro"/>
</dbReference>
<accession>A0A6G7YK71</accession>
<gene>
    <name evidence="1" type="ORF">G7071_18585</name>
</gene>
<evidence type="ECO:0000313" key="2">
    <source>
        <dbReference type="Proteomes" id="UP000502035"/>
    </source>
</evidence>
<reference evidence="1 2" key="1">
    <citation type="submission" date="2020-03" db="EMBL/GenBank/DDBJ databases">
        <title>Nocardioides sp. nov., isolated from fish.</title>
        <authorList>
            <person name="Hyun D.-W."/>
            <person name="Bae J.-W."/>
        </authorList>
    </citation>
    <scope>NUCLEOTIDE SEQUENCE [LARGE SCALE GENOMIC DNA]</scope>
    <source>
        <strain evidence="1 2">HDW12A</strain>
    </source>
</reference>
<dbReference type="Gene3D" id="3.40.50.1820">
    <property type="entry name" value="alpha/beta hydrolase"/>
    <property type="match status" value="1"/>
</dbReference>
<evidence type="ECO:0000313" key="1">
    <source>
        <dbReference type="EMBL" id="QIK77139.1"/>
    </source>
</evidence>
<organism evidence="1 2">
    <name type="scientific">Nocardioides piscis</name>
    <dbReference type="NCBI Taxonomy" id="2714938"/>
    <lineage>
        <taxon>Bacteria</taxon>
        <taxon>Bacillati</taxon>
        <taxon>Actinomycetota</taxon>
        <taxon>Actinomycetes</taxon>
        <taxon>Propionibacteriales</taxon>
        <taxon>Nocardioidaceae</taxon>
        <taxon>Nocardioides</taxon>
    </lineage>
</organism>
<dbReference type="InterPro" id="IPR002918">
    <property type="entry name" value="Lipase_EstA/Esterase_EstB"/>
</dbReference>
<protein>
    <submittedName>
        <fullName evidence="1">Lipase</fullName>
    </submittedName>
</protein>
<dbReference type="RefSeq" id="WP_166320822.1">
    <property type="nucleotide sequence ID" value="NZ_CP049866.1"/>
</dbReference>
<dbReference type="Proteomes" id="UP000502035">
    <property type="component" value="Chromosome"/>
</dbReference>
<keyword evidence="2" id="KW-1185">Reference proteome</keyword>